<evidence type="ECO:0000313" key="6">
    <source>
        <dbReference type="EMBL" id="KAK1288080.1"/>
    </source>
</evidence>
<dbReference type="PROSITE" id="PS51005">
    <property type="entry name" value="NAC"/>
    <property type="match status" value="1"/>
</dbReference>
<gene>
    <name evidence="6" type="primary">NAC008</name>
    <name evidence="6" type="ORF">QJS10_CPB19g01460</name>
</gene>
<dbReference type="FunFam" id="2.170.150.80:FF:000009">
    <property type="entry name" value="NAC domain-containing protein 8"/>
    <property type="match status" value="1"/>
</dbReference>
<dbReference type="Pfam" id="PF02365">
    <property type="entry name" value="NAM"/>
    <property type="match status" value="1"/>
</dbReference>
<dbReference type="AlphaFoldDB" id="A0AAV9CHF0"/>
<accession>A0AAV9CHF0</accession>
<evidence type="ECO:0000256" key="2">
    <source>
        <dbReference type="ARBA" id="ARBA00023125"/>
    </source>
</evidence>
<protein>
    <submittedName>
        <fullName evidence="6">NAC domain-containing protein 8</fullName>
    </submittedName>
</protein>
<keyword evidence="2" id="KW-0238">DNA-binding</keyword>
<comment type="caution">
    <text evidence="6">The sequence shown here is derived from an EMBL/GenBank/DDBJ whole genome shotgun (WGS) entry which is preliminary data.</text>
</comment>
<dbReference type="SUPFAM" id="SSF101941">
    <property type="entry name" value="NAC domain"/>
    <property type="match status" value="1"/>
</dbReference>
<keyword evidence="4" id="KW-0539">Nucleus</keyword>
<keyword evidence="1" id="KW-0805">Transcription regulation</keyword>
<dbReference type="InterPro" id="IPR003441">
    <property type="entry name" value="NAC-dom"/>
</dbReference>
<dbReference type="EMBL" id="JAUJYO010000019">
    <property type="protein sequence ID" value="KAK1288080.1"/>
    <property type="molecule type" value="Genomic_DNA"/>
</dbReference>
<dbReference type="GO" id="GO:0005634">
    <property type="term" value="C:nucleus"/>
    <property type="evidence" value="ECO:0007669"/>
    <property type="project" value="TreeGrafter"/>
</dbReference>
<feature type="domain" description="NAC" evidence="5">
    <location>
        <begin position="61"/>
        <end position="219"/>
    </location>
</feature>
<name>A0AAV9CHF0_ACOCL</name>
<keyword evidence="3" id="KW-0804">Transcription</keyword>
<dbReference type="PANTHER" id="PTHR31079:SF9">
    <property type="entry name" value="SUPPRESSOR OF GAMMA RESPONSE 1"/>
    <property type="match status" value="1"/>
</dbReference>
<dbReference type="Proteomes" id="UP001180020">
    <property type="component" value="Unassembled WGS sequence"/>
</dbReference>
<evidence type="ECO:0000259" key="5">
    <source>
        <dbReference type="PROSITE" id="PS51005"/>
    </source>
</evidence>
<dbReference type="Gene3D" id="2.170.150.80">
    <property type="entry name" value="NAC domain"/>
    <property type="match status" value="1"/>
</dbReference>
<dbReference type="InterPro" id="IPR044799">
    <property type="entry name" value="SOG1-like"/>
</dbReference>
<keyword evidence="7" id="KW-1185">Reference proteome</keyword>
<reference evidence="6" key="2">
    <citation type="submission" date="2023-06" db="EMBL/GenBank/DDBJ databases">
        <authorList>
            <person name="Ma L."/>
            <person name="Liu K.-W."/>
            <person name="Li Z."/>
            <person name="Hsiao Y.-Y."/>
            <person name="Qi Y."/>
            <person name="Fu T."/>
            <person name="Tang G."/>
            <person name="Zhang D."/>
            <person name="Sun W.-H."/>
            <person name="Liu D.-K."/>
            <person name="Li Y."/>
            <person name="Chen G.-Z."/>
            <person name="Liu X.-D."/>
            <person name="Liao X.-Y."/>
            <person name="Jiang Y.-T."/>
            <person name="Yu X."/>
            <person name="Hao Y."/>
            <person name="Huang J."/>
            <person name="Zhao X.-W."/>
            <person name="Ke S."/>
            <person name="Chen Y.-Y."/>
            <person name="Wu W.-L."/>
            <person name="Hsu J.-L."/>
            <person name="Lin Y.-F."/>
            <person name="Huang M.-D."/>
            <person name="Li C.-Y."/>
            <person name="Huang L."/>
            <person name="Wang Z.-W."/>
            <person name="Zhao X."/>
            <person name="Zhong W.-Y."/>
            <person name="Peng D.-H."/>
            <person name="Ahmad S."/>
            <person name="Lan S."/>
            <person name="Zhang J.-S."/>
            <person name="Tsai W.-C."/>
            <person name="Van De Peer Y."/>
            <person name="Liu Z.-J."/>
        </authorList>
    </citation>
    <scope>NUCLEOTIDE SEQUENCE</scope>
    <source>
        <strain evidence="6">CP</strain>
        <tissue evidence="6">Leaves</tissue>
    </source>
</reference>
<reference evidence="6" key="1">
    <citation type="journal article" date="2023" name="Nat. Commun.">
        <title>Diploid and tetraploid genomes of Acorus and the evolution of monocots.</title>
        <authorList>
            <person name="Ma L."/>
            <person name="Liu K.W."/>
            <person name="Li Z."/>
            <person name="Hsiao Y.Y."/>
            <person name="Qi Y."/>
            <person name="Fu T."/>
            <person name="Tang G.D."/>
            <person name="Zhang D."/>
            <person name="Sun W.H."/>
            <person name="Liu D.K."/>
            <person name="Li Y."/>
            <person name="Chen G.Z."/>
            <person name="Liu X.D."/>
            <person name="Liao X.Y."/>
            <person name="Jiang Y.T."/>
            <person name="Yu X."/>
            <person name="Hao Y."/>
            <person name="Huang J."/>
            <person name="Zhao X.W."/>
            <person name="Ke S."/>
            <person name="Chen Y.Y."/>
            <person name="Wu W.L."/>
            <person name="Hsu J.L."/>
            <person name="Lin Y.F."/>
            <person name="Huang M.D."/>
            <person name="Li C.Y."/>
            <person name="Huang L."/>
            <person name="Wang Z.W."/>
            <person name="Zhao X."/>
            <person name="Zhong W.Y."/>
            <person name="Peng D.H."/>
            <person name="Ahmad S."/>
            <person name="Lan S."/>
            <person name="Zhang J.S."/>
            <person name="Tsai W.C."/>
            <person name="Van de Peer Y."/>
            <person name="Liu Z.J."/>
        </authorList>
    </citation>
    <scope>NUCLEOTIDE SEQUENCE</scope>
    <source>
        <strain evidence="6">CP</strain>
    </source>
</reference>
<evidence type="ECO:0000313" key="7">
    <source>
        <dbReference type="Proteomes" id="UP001180020"/>
    </source>
</evidence>
<dbReference type="PANTHER" id="PTHR31079">
    <property type="entry name" value="NAC DOMAIN-CONTAINING PROTEIN 73"/>
    <property type="match status" value="1"/>
</dbReference>
<evidence type="ECO:0000256" key="3">
    <source>
        <dbReference type="ARBA" id="ARBA00023163"/>
    </source>
</evidence>
<evidence type="ECO:0000256" key="4">
    <source>
        <dbReference type="ARBA" id="ARBA00023242"/>
    </source>
</evidence>
<sequence length="421" mass="47325">MAGPAWVIDGNRIATKIKNASDSSHLRRIVWKSNPTRTCPSCNKIIDNTDFPSQVIEWPGLPKGVKFDPSDQELILHLRAKVGEGDAKPDAFIEEFIYTLEEDDGICHTHPKNLRGVKGDGSMSHFFHRTVKAYSTGDRKRRKILGDDIGRVRWHKTGRTKPVIVNGEHLGSKKIMVLYMSSEKSGKPVKTNWVMHQFHLGTKENEEEGQFVVSKLFCQQQPNQGEKNDQGILLEIDEGVIPEVDSLLSPKALSPEHQVDMGDASFEWGQDPSAECKEPSPEVMINHEIGREENVVQPECGKLDNPDNHCMEESKWWEGESQYLLDSQQLVEGLSLCDELLQSQPMHGVEEMGKSVPRLSDYARMGAEVLKKDLEECQNLNHIDHLPLLDTPPDFHLSQLEFGSQDSFLAWGGTKVADATD</sequence>
<dbReference type="InterPro" id="IPR036093">
    <property type="entry name" value="NAC_dom_sf"/>
</dbReference>
<dbReference type="GO" id="GO:0000976">
    <property type="term" value="F:transcription cis-regulatory region binding"/>
    <property type="evidence" value="ECO:0007669"/>
    <property type="project" value="TreeGrafter"/>
</dbReference>
<dbReference type="GO" id="GO:0003700">
    <property type="term" value="F:DNA-binding transcription factor activity"/>
    <property type="evidence" value="ECO:0007669"/>
    <property type="project" value="InterPro"/>
</dbReference>
<proteinExistence type="predicted"/>
<organism evidence="6 7">
    <name type="scientific">Acorus calamus</name>
    <name type="common">Sweet flag</name>
    <dbReference type="NCBI Taxonomy" id="4465"/>
    <lineage>
        <taxon>Eukaryota</taxon>
        <taxon>Viridiplantae</taxon>
        <taxon>Streptophyta</taxon>
        <taxon>Embryophyta</taxon>
        <taxon>Tracheophyta</taxon>
        <taxon>Spermatophyta</taxon>
        <taxon>Magnoliopsida</taxon>
        <taxon>Liliopsida</taxon>
        <taxon>Acoraceae</taxon>
        <taxon>Acorus</taxon>
    </lineage>
</organism>
<evidence type="ECO:0000256" key="1">
    <source>
        <dbReference type="ARBA" id="ARBA00023015"/>
    </source>
</evidence>